<dbReference type="Proteomes" id="UP001601627">
    <property type="component" value="Unassembled WGS sequence"/>
</dbReference>
<dbReference type="Gene3D" id="3.30.300.30">
    <property type="match status" value="2"/>
</dbReference>
<gene>
    <name evidence="4" type="ORF">ACFVZC_38220</name>
</gene>
<proteinExistence type="predicted"/>
<dbReference type="PROSITE" id="PS00012">
    <property type="entry name" value="PHOSPHOPANTETHEINE"/>
    <property type="match status" value="1"/>
</dbReference>
<name>A0ABW6QJ32_9ACTN</name>
<dbReference type="Gene3D" id="1.10.1200.10">
    <property type="entry name" value="ACP-like"/>
    <property type="match status" value="1"/>
</dbReference>
<dbReference type="SUPFAM" id="SSF56801">
    <property type="entry name" value="Acetyl-CoA synthetase-like"/>
    <property type="match status" value="1"/>
</dbReference>
<evidence type="ECO:0000256" key="2">
    <source>
        <dbReference type="ARBA" id="ARBA00022553"/>
    </source>
</evidence>
<dbReference type="PANTHER" id="PTHR45527:SF1">
    <property type="entry name" value="FATTY ACID SYNTHASE"/>
    <property type="match status" value="1"/>
</dbReference>
<dbReference type="InterPro" id="IPR045851">
    <property type="entry name" value="AMP-bd_C_sf"/>
</dbReference>
<reference evidence="4 5" key="1">
    <citation type="submission" date="2024-09" db="EMBL/GenBank/DDBJ databases">
        <title>The Natural Products Discovery Center: Release of the First 8490 Sequenced Strains for Exploring Actinobacteria Biosynthetic Diversity.</title>
        <authorList>
            <person name="Kalkreuter E."/>
            <person name="Kautsar S.A."/>
            <person name="Yang D."/>
            <person name="Bader C.D."/>
            <person name="Teijaro C.N."/>
            <person name="Fluegel L."/>
            <person name="Davis C.M."/>
            <person name="Simpson J.R."/>
            <person name="Lauterbach L."/>
            <person name="Steele A.D."/>
            <person name="Gui C."/>
            <person name="Meng S."/>
            <person name="Li G."/>
            <person name="Viehrig K."/>
            <person name="Ye F."/>
            <person name="Su P."/>
            <person name="Kiefer A.F."/>
            <person name="Nichols A."/>
            <person name="Cepeda A.J."/>
            <person name="Yan W."/>
            <person name="Fan B."/>
            <person name="Jiang Y."/>
            <person name="Adhikari A."/>
            <person name="Zheng C.-J."/>
            <person name="Schuster L."/>
            <person name="Cowan T.M."/>
            <person name="Smanski M.J."/>
            <person name="Chevrette M.G."/>
            <person name="De Carvalho L.P.S."/>
            <person name="Shen B."/>
        </authorList>
    </citation>
    <scope>NUCLEOTIDE SEQUENCE [LARGE SCALE GENOMIC DNA]</scope>
    <source>
        <strain evidence="4 5">NPDC058328</strain>
    </source>
</reference>
<dbReference type="SMART" id="SM00823">
    <property type="entry name" value="PKS_PP"/>
    <property type="match status" value="1"/>
</dbReference>
<protein>
    <submittedName>
        <fullName evidence="4">Phosphopantetheine-binding protein</fullName>
    </submittedName>
</protein>
<dbReference type="InterPro" id="IPR006162">
    <property type="entry name" value="Ppantetheine_attach_site"/>
</dbReference>
<evidence type="ECO:0000256" key="1">
    <source>
        <dbReference type="ARBA" id="ARBA00022450"/>
    </source>
</evidence>
<evidence type="ECO:0000313" key="4">
    <source>
        <dbReference type="EMBL" id="MFF1279137.1"/>
    </source>
</evidence>
<sequence>TGDLGRWTREGWIEFLGRDDFQVKLNGYRVELEEIAAKLSRLPGVDSAVARVQKDDTQDRLVAYLVPAHGAQAAAKGVNQQMFLLSAPGLLNGTEPRLALELRQDPAAYARAKSYRHFLDAPVDPSLVRKRFAEAAGEAGTTLPEQSGTARLSEEDLSAVLGVLSAAQLPGRALPKYRYPSAGSTYPVRTFLRTPAGDPHGGHLYFHPLTGELAAHDLDTVAAWPGGHGSELHLVVHWPAITPLYEDRARRLALLEAGHMLALLTEALDARGIPYQVVVEDQPLDAEHTGVCRVLVGAAGGFRLTPLESLCRTRETGSTEFADPGGSHPYDPAAVPVFDRVSDAHAVLSRARCLLTLEGEETAGHLLSAGFLFQRLAERLHADGLGTCPLGLTPSDRTVYALAVGAVDEDSRRAPESPVEPPTLTDAVTAELARVLPEYMLPTGYRVLDTLPLSPNGKLAADRLPPVEFQGTYVAPATDTERALAELWARVLDRPAGVIGRTDSFFAVGGNSLAAMKLVRLLQRDLGCELKLRDLYANDTILKLAEHMGTAPATAGREEGEL</sequence>
<comment type="caution">
    <text evidence="4">The sequence shown here is derived from an EMBL/GenBank/DDBJ whole genome shotgun (WGS) entry which is preliminary data.</text>
</comment>
<dbReference type="RefSeq" id="WP_388242215.1">
    <property type="nucleotide sequence ID" value="NZ_JBHVZQ010000103.1"/>
</dbReference>
<dbReference type="InterPro" id="IPR009081">
    <property type="entry name" value="PP-bd_ACP"/>
</dbReference>
<evidence type="ECO:0000313" key="5">
    <source>
        <dbReference type="Proteomes" id="UP001601627"/>
    </source>
</evidence>
<dbReference type="SUPFAM" id="SSF55469">
    <property type="entry name" value="FMN-dependent nitroreductase-like"/>
    <property type="match status" value="1"/>
</dbReference>
<feature type="non-terminal residue" evidence="4">
    <location>
        <position position="1"/>
    </location>
</feature>
<keyword evidence="2" id="KW-0597">Phosphoprotein</keyword>
<keyword evidence="5" id="KW-1185">Reference proteome</keyword>
<keyword evidence="1" id="KW-0596">Phosphopantetheine</keyword>
<dbReference type="SUPFAM" id="SSF47336">
    <property type="entry name" value="ACP-like"/>
    <property type="match status" value="1"/>
</dbReference>
<dbReference type="EMBL" id="JBHVZQ010000103">
    <property type="protein sequence ID" value="MFF1279137.1"/>
    <property type="molecule type" value="Genomic_DNA"/>
</dbReference>
<dbReference type="InterPro" id="IPR036736">
    <property type="entry name" value="ACP-like_sf"/>
</dbReference>
<dbReference type="Pfam" id="PF00550">
    <property type="entry name" value="PP-binding"/>
    <property type="match status" value="1"/>
</dbReference>
<feature type="domain" description="Carrier" evidence="3">
    <location>
        <begin position="475"/>
        <end position="552"/>
    </location>
</feature>
<dbReference type="PANTHER" id="PTHR45527">
    <property type="entry name" value="NONRIBOSOMAL PEPTIDE SYNTHETASE"/>
    <property type="match status" value="1"/>
</dbReference>
<accession>A0ABW6QJ32</accession>
<dbReference type="InterPro" id="IPR020806">
    <property type="entry name" value="PKS_PP-bd"/>
</dbReference>
<dbReference type="InterPro" id="IPR000415">
    <property type="entry name" value="Nitroreductase-like"/>
</dbReference>
<organism evidence="4 5">
    <name type="scientific">Streptomyces marokkonensis</name>
    <dbReference type="NCBI Taxonomy" id="324855"/>
    <lineage>
        <taxon>Bacteria</taxon>
        <taxon>Bacillati</taxon>
        <taxon>Actinomycetota</taxon>
        <taxon>Actinomycetes</taxon>
        <taxon>Kitasatosporales</taxon>
        <taxon>Streptomycetaceae</taxon>
        <taxon>Streptomyces</taxon>
    </lineage>
</organism>
<evidence type="ECO:0000259" key="3">
    <source>
        <dbReference type="PROSITE" id="PS50075"/>
    </source>
</evidence>
<dbReference type="Gene3D" id="3.40.109.10">
    <property type="entry name" value="NADH Oxidase"/>
    <property type="match status" value="1"/>
</dbReference>
<dbReference type="PROSITE" id="PS50075">
    <property type="entry name" value="CARRIER"/>
    <property type="match status" value="1"/>
</dbReference>